<keyword evidence="5" id="KW-1185">Reference proteome</keyword>
<comment type="caution">
    <text evidence="4">The sequence shown here is derived from an EMBL/GenBank/DDBJ whole genome shotgun (WGS) entry which is preliminary data.</text>
</comment>
<dbReference type="PANTHER" id="PTHR43401:SF2">
    <property type="entry name" value="L-THREONINE 3-DEHYDROGENASE"/>
    <property type="match status" value="1"/>
</dbReference>
<evidence type="ECO:0000256" key="2">
    <source>
        <dbReference type="ARBA" id="ARBA00023002"/>
    </source>
</evidence>
<comment type="cofactor">
    <cofactor evidence="1">
        <name>Zn(2+)</name>
        <dbReference type="ChEBI" id="CHEBI:29105"/>
    </cofactor>
</comment>
<gene>
    <name evidence="4" type="ORF">ACFSJ0_54880</name>
</gene>
<organism evidence="4 5">
    <name type="scientific">Nonomuraea guangzhouensis</name>
    <dbReference type="NCBI Taxonomy" id="1291555"/>
    <lineage>
        <taxon>Bacteria</taxon>
        <taxon>Bacillati</taxon>
        <taxon>Actinomycetota</taxon>
        <taxon>Actinomycetes</taxon>
        <taxon>Streptosporangiales</taxon>
        <taxon>Streptosporangiaceae</taxon>
        <taxon>Nonomuraea</taxon>
    </lineage>
</organism>
<dbReference type="InterPro" id="IPR011032">
    <property type="entry name" value="GroES-like_sf"/>
</dbReference>
<reference evidence="5" key="1">
    <citation type="journal article" date="2019" name="Int. J. Syst. Evol. Microbiol.">
        <title>The Global Catalogue of Microorganisms (GCM) 10K type strain sequencing project: providing services to taxonomists for standard genome sequencing and annotation.</title>
        <authorList>
            <consortium name="The Broad Institute Genomics Platform"/>
            <consortium name="The Broad Institute Genome Sequencing Center for Infectious Disease"/>
            <person name="Wu L."/>
            <person name="Ma J."/>
        </authorList>
    </citation>
    <scope>NUCLEOTIDE SEQUENCE [LARGE SCALE GENOMIC DNA]</scope>
    <source>
        <strain evidence="5">CGMCC 1.15399</strain>
    </source>
</reference>
<dbReference type="PANTHER" id="PTHR43401">
    <property type="entry name" value="L-THREONINE 3-DEHYDROGENASE"/>
    <property type="match status" value="1"/>
</dbReference>
<sequence>MLAVRSTESGIRAVTVDRPSGPGVRLHIAAAGICGTDVSLAAMGLRDFTYGHEMAGTTPDGRAWAVEPLLYCGGCAECASGNVQRCDAEGHGVLGIFRDGGMASEIVVPDSTLLPLPGGLPVEDACLVEPGSVAWHGVRRAGLVAGERVAVVGGGSIGLLAAAASRRMGFEVDIEARYEHQARAAGKLGAGRPHGPYDVVIDAAGGPTALARCAELARPGGRVVVVSVYFETASFPGPMSLVKELTYVNAMAYDHREGRREFADVAAMLADQPEIAETVITHRFPLAAASEAFRVAADRSAGAIKVVLHP</sequence>
<accession>A0ABW4GV09</accession>
<evidence type="ECO:0000256" key="1">
    <source>
        <dbReference type="ARBA" id="ARBA00001947"/>
    </source>
</evidence>
<dbReference type="SUPFAM" id="SSF51735">
    <property type="entry name" value="NAD(P)-binding Rossmann-fold domains"/>
    <property type="match status" value="1"/>
</dbReference>
<proteinExistence type="predicted"/>
<evidence type="ECO:0000259" key="3">
    <source>
        <dbReference type="Pfam" id="PF08240"/>
    </source>
</evidence>
<dbReference type="Pfam" id="PF08240">
    <property type="entry name" value="ADH_N"/>
    <property type="match status" value="1"/>
</dbReference>
<feature type="domain" description="Alcohol dehydrogenase-like N-terminal" evidence="3">
    <location>
        <begin position="24"/>
        <end position="117"/>
    </location>
</feature>
<dbReference type="InterPro" id="IPR050129">
    <property type="entry name" value="Zn_alcohol_dh"/>
</dbReference>
<dbReference type="InterPro" id="IPR036291">
    <property type="entry name" value="NAD(P)-bd_dom_sf"/>
</dbReference>
<dbReference type="InterPro" id="IPR013154">
    <property type="entry name" value="ADH-like_N"/>
</dbReference>
<keyword evidence="2" id="KW-0560">Oxidoreductase</keyword>
<dbReference type="Pfam" id="PF13602">
    <property type="entry name" value="ADH_zinc_N_2"/>
    <property type="match status" value="1"/>
</dbReference>
<dbReference type="EMBL" id="JBHUCM010000062">
    <property type="protein sequence ID" value="MFD1546208.1"/>
    <property type="molecule type" value="Genomic_DNA"/>
</dbReference>
<evidence type="ECO:0000313" key="5">
    <source>
        <dbReference type="Proteomes" id="UP001597097"/>
    </source>
</evidence>
<dbReference type="Gene3D" id="3.90.180.10">
    <property type="entry name" value="Medium-chain alcohol dehydrogenases, catalytic domain"/>
    <property type="match status" value="1"/>
</dbReference>
<dbReference type="Gene3D" id="3.40.50.720">
    <property type="entry name" value="NAD(P)-binding Rossmann-like Domain"/>
    <property type="match status" value="1"/>
</dbReference>
<protein>
    <submittedName>
        <fullName evidence="4">Zinc-binding dehydrogenase</fullName>
    </submittedName>
</protein>
<dbReference type="SUPFAM" id="SSF50129">
    <property type="entry name" value="GroES-like"/>
    <property type="match status" value="1"/>
</dbReference>
<evidence type="ECO:0000313" key="4">
    <source>
        <dbReference type="EMBL" id="MFD1546208.1"/>
    </source>
</evidence>
<dbReference type="RefSeq" id="WP_378625888.1">
    <property type="nucleotide sequence ID" value="NZ_JBHUCM010000062.1"/>
</dbReference>
<dbReference type="Proteomes" id="UP001597097">
    <property type="component" value="Unassembled WGS sequence"/>
</dbReference>
<name>A0ABW4GV09_9ACTN</name>